<dbReference type="AlphaFoldDB" id="A0A3N4KZZ2"/>
<dbReference type="Pfam" id="PF02705">
    <property type="entry name" value="K_trans"/>
    <property type="match status" value="1"/>
</dbReference>
<evidence type="ECO:0000256" key="3">
    <source>
        <dbReference type="ARBA" id="ARBA00022538"/>
    </source>
</evidence>
<dbReference type="InterPro" id="IPR003855">
    <property type="entry name" value="K+_transporter"/>
</dbReference>
<evidence type="ECO:0000313" key="13">
    <source>
        <dbReference type="EMBL" id="RPB15058.1"/>
    </source>
</evidence>
<feature type="transmembrane region" description="Helical" evidence="10">
    <location>
        <begin position="226"/>
        <end position="245"/>
    </location>
</feature>
<sequence>MANIQAFNHPSDNIEKANPKGTGIINNSVIDNETSHTNAIFEDVEAHIRYKDFKTKQEFSGAMLAWLTYQSIGVIYGDIGTSPLYVFSSTFTSSPSNEDLMGALSLIIWTLTLVVTLKYVTIVLFADDDGEGGTFALYSLLTRYCDIMQRNPREPLTVKLERQLTQEMKRPNAQFRSVLENNFLLRTFIKFLAVFGVCLVIADGILTPAQSVLGAIQGLKVKVPDIETNTIVGISCAILIILFLIQPLGITKLGTTFAPIVVTWLLFNMIFGIYNLVKFDTSVLRAFNPAYCFYYFKKNREEGWKSLGAILLCFTGVEALFADLGAFSARAIRFSWLFFTYPCLLLAYTGQAAHISVKPEAVSNPFFHTVPPGMYYPSLILSILAAIVASQAMITGSFQLISQCMSLSYFPKIKVLHTSTRFHGQIYVPLANWLMMIGTVIVTAVYNNTRSLGNAYGVCVIMVTFITTCMVSIVALIVWQLHFLFVLAGFLLFGAVDGAFLSAALTKIPQGAWFTLLLALLLSCVLFLWRFGKKEQWKTEIDDNIAPSSLVICDERGRLMLQRSDGQKEMGRIKGVGIFFDKIGYHAPAVYTHFVRKFEAQHEVIVFFHLRQLIQPTVHEEERYLVQRVGSSNTFRIIVRHGYNDHVFTENFGVILYDKLKAFLDDEIENSGSELSLSNDHARVNARALRERDALDAAYEKQVIYILGKEQLRLRSKTIPPRRFALSTFIWMRENTRTKQQEFNVPIDQLVEVGYIKEI</sequence>
<dbReference type="GO" id="GO:0015079">
    <property type="term" value="F:potassium ion transmembrane transporter activity"/>
    <property type="evidence" value="ECO:0007669"/>
    <property type="project" value="InterPro"/>
</dbReference>
<dbReference type="InterPro" id="IPR053952">
    <property type="entry name" value="K_trans_C"/>
</dbReference>
<evidence type="ECO:0000256" key="10">
    <source>
        <dbReference type="SAM" id="Phobius"/>
    </source>
</evidence>
<proteinExistence type="predicted"/>
<protein>
    <submittedName>
        <fullName evidence="13">Potassium uptake protein</fullName>
    </submittedName>
</protein>
<dbReference type="Proteomes" id="UP000277580">
    <property type="component" value="Unassembled WGS sequence"/>
</dbReference>
<keyword evidence="4 10" id="KW-0812">Transmembrane</keyword>
<dbReference type="InParanoid" id="A0A3N4KZZ2"/>
<evidence type="ECO:0000256" key="5">
    <source>
        <dbReference type="ARBA" id="ARBA00022958"/>
    </source>
</evidence>
<reference evidence="13 14" key="1">
    <citation type="journal article" date="2018" name="Nat. Ecol. Evol.">
        <title>Pezizomycetes genomes reveal the molecular basis of ectomycorrhizal truffle lifestyle.</title>
        <authorList>
            <person name="Murat C."/>
            <person name="Payen T."/>
            <person name="Noel B."/>
            <person name="Kuo A."/>
            <person name="Morin E."/>
            <person name="Chen J."/>
            <person name="Kohler A."/>
            <person name="Krizsan K."/>
            <person name="Balestrini R."/>
            <person name="Da Silva C."/>
            <person name="Montanini B."/>
            <person name="Hainaut M."/>
            <person name="Levati E."/>
            <person name="Barry K.W."/>
            <person name="Belfiori B."/>
            <person name="Cichocki N."/>
            <person name="Clum A."/>
            <person name="Dockter R.B."/>
            <person name="Fauchery L."/>
            <person name="Guy J."/>
            <person name="Iotti M."/>
            <person name="Le Tacon F."/>
            <person name="Lindquist E.A."/>
            <person name="Lipzen A."/>
            <person name="Malagnac F."/>
            <person name="Mello A."/>
            <person name="Molinier V."/>
            <person name="Miyauchi S."/>
            <person name="Poulain J."/>
            <person name="Riccioni C."/>
            <person name="Rubini A."/>
            <person name="Sitrit Y."/>
            <person name="Splivallo R."/>
            <person name="Traeger S."/>
            <person name="Wang M."/>
            <person name="Zifcakova L."/>
            <person name="Wipf D."/>
            <person name="Zambonelli A."/>
            <person name="Paolocci F."/>
            <person name="Nowrousian M."/>
            <person name="Ottonello S."/>
            <person name="Baldrian P."/>
            <person name="Spatafora J.W."/>
            <person name="Henrissat B."/>
            <person name="Nagy L.G."/>
            <person name="Aury J.M."/>
            <person name="Wincker P."/>
            <person name="Grigoriev I.V."/>
            <person name="Bonfante P."/>
            <person name="Martin F.M."/>
        </authorList>
    </citation>
    <scope>NUCLEOTIDE SEQUENCE [LARGE SCALE GENOMIC DNA]</scope>
    <source>
        <strain evidence="13 14">CCBAS932</strain>
    </source>
</reference>
<keyword evidence="2" id="KW-0813">Transport</keyword>
<dbReference type="STRING" id="1392247.A0A3N4KZZ2"/>
<dbReference type="GO" id="GO:0016020">
    <property type="term" value="C:membrane"/>
    <property type="evidence" value="ECO:0007669"/>
    <property type="project" value="UniProtKB-SubCell"/>
</dbReference>
<evidence type="ECO:0000256" key="6">
    <source>
        <dbReference type="ARBA" id="ARBA00022989"/>
    </source>
</evidence>
<keyword evidence="5" id="KW-0630">Potassium</keyword>
<feature type="transmembrane region" description="Helical" evidence="10">
    <location>
        <begin position="183"/>
        <end position="206"/>
    </location>
</feature>
<evidence type="ECO:0000259" key="12">
    <source>
        <dbReference type="Pfam" id="PF22776"/>
    </source>
</evidence>
<organism evidence="13 14">
    <name type="scientific">Morchella conica CCBAS932</name>
    <dbReference type="NCBI Taxonomy" id="1392247"/>
    <lineage>
        <taxon>Eukaryota</taxon>
        <taxon>Fungi</taxon>
        <taxon>Dikarya</taxon>
        <taxon>Ascomycota</taxon>
        <taxon>Pezizomycotina</taxon>
        <taxon>Pezizomycetes</taxon>
        <taxon>Pezizales</taxon>
        <taxon>Morchellaceae</taxon>
        <taxon>Morchella</taxon>
    </lineage>
</organism>
<name>A0A3N4KZZ2_9PEZI</name>
<evidence type="ECO:0000256" key="2">
    <source>
        <dbReference type="ARBA" id="ARBA00022448"/>
    </source>
</evidence>
<dbReference type="Pfam" id="PF22776">
    <property type="entry name" value="K_trans_C"/>
    <property type="match status" value="1"/>
</dbReference>
<feature type="transmembrane region" description="Helical" evidence="10">
    <location>
        <begin position="334"/>
        <end position="355"/>
    </location>
</feature>
<feature type="transmembrane region" description="Helical" evidence="10">
    <location>
        <begin position="59"/>
        <end position="80"/>
    </location>
</feature>
<dbReference type="NCBIfam" id="TIGR00794">
    <property type="entry name" value="kup"/>
    <property type="match status" value="1"/>
</dbReference>
<keyword evidence="3" id="KW-0633">Potassium transport</keyword>
<evidence type="ECO:0000256" key="1">
    <source>
        <dbReference type="ARBA" id="ARBA00004141"/>
    </source>
</evidence>
<dbReference type="PANTHER" id="PTHR30540">
    <property type="entry name" value="OSMOTIC STRESS POTASSIUM TRANSPORTER"/>
    <property type="match status" value="1"/>
</dbReference>
<dbReference type="EMBL" id="ML119115">
    <property type="protein sequence ID" value="RPB15058.1"/>
    <property type="molecule type" value="Genomic_DNA"/>
</dbReference>
<dbReference type="PANTHER" id="PTHR30540:SF83">
    <property type="entry name" value="K+ POTASSIUM TRANSPORTER"/>
    <property type="match status" value="1"/>
</dbReference>
<feature type="transmembrane region" description="Helical" evidence="10">
    <location>
        <begin position="511"/>
        <end position="529"/>
    </location>
</feature>
<evidence type="ECO:0000256" key="7">
    <source>
        <dbReference type="ARBA" id="ARBA00023065"/>
    </source>
</evidence>
<keyword evidence="14" id="KW-1185">Reference proteome</keyword>
<keyword evidence="8 10" id="KW-0472">Membrane</keyword>
<evidence type="ECO:0000313" key="14">
    <source>
        <dbReference type="Proteomes" id="UP000277580"/>
    </source>
</evidence>
<feature type="compositionally biased region" description="Polar residues" evidence="9">
    <location>
        <begin position="1"/>
        <end position="11"/>
    </location>
</feature>
<evidence type="ECO:0000256" key="9">
    <source>
        <dbReference type="SAM" id="MobiDB-lite"/>
    </source>
</evidence>
<comment type="subcellular location">
    <subcellularLocation>
        <location evidence="1">Membrane</location>
        <topology evidence="1">Multi-pass membrane protein</topology>
    </subcellularLocation>
</comment>
<feature type="transmembrane region" description="Helical" evidence="10">
    <location>
        <begin position="257"/>
        <end position="277"/>
    </location>
</feature>
<keyword evidence="6 10" id="KW-1133">Transmembrane helix</keyword>
<feature type="region of interest" description="Disordered" evidence="9">
    <location>
        <begin position="1"/>
        <end position="20"/>
    </location>
</feature>
<evidence type="ECO:0000256" key="4">
    <source>
        <dbReference type="ARBA" id="ARBA00022692"/>
    </source>
</evidence>
<feature type="transmembrane region" description="Helical" evidence="10">
    <location>
        <begin position="422"/>
        <end position="446"/>
    </location>
</feature>
<feature type="transmembrane region" description="Helical" evidence="10">
    <location>
        <begin position="483"/>
        <end position="505"/>
    </location>
</feature>
<keyword evidence="7" id="KW-0406">Ion transport</keyword>
<dbReference type="OrthoDB" id="504708at2759"/>
<feature type="transmembrane region" description="Helical" evidence="10">
    <location>
        <begin position="375"/>
        <end position="401"/>
    </location>
</feature>
<dbReference type="InterPro" id="IPR053951">
    <property type="entry name" value="K_trans_N"/>
</dbReference>
<feature type="domain" description="K+ potassium transporter C-terminal" evidence="12">
    <location>
        <begin position="574"/>
        <end position="759"/>
    </location>
</feature>
<evidence type="ECO:0000259" key="11">
    <source>
        <dbReference type="Pfam" id="PF02705"/>
    </source>
</evidence>
<accession>A0A3N4KZZ2</accession>
<feature type="domain" description="K+ potassium transporter integral membrane" evidence="11">
    <location>
        <begin position="68"/>
        <end position="546"/>
    </location>
</feature>
<feature type="transmembrane region" description="Helical" evidence="10">
    <location>
        <begin position="100"/>
        <end position="120"/>
    </location>
</feature>
<evidence type="ECO:0000256" key="8">
    <source>
        <dbReference type="ARBA" id="ARBA00023136"/>
    </source>
</evidence>
<gene>
    <name evidence="13" type="ORF">P167DRAFT_502762</name>
</gene>
<feature type="transmembrane region" description="Helical" evidence="10">
    <location>
        <begin position="303"/>
        <end position="322"/>
    </location>
</feature>
<feature type="transmembrane region" description="Helical" evidence="10">
    <location>
        <begin position="452"/>
        <end position="476"/>
    </location>
</feature>